<protein>
    <recommendedName>
        <fullName evidence="1">SecDF P1 head subdomain domain-containing protein</fullName>
    </recommendedName>
</protein>
<comment type="caution">
    <text evidence="2">The sequence shown here is derived from an EMBL/GenBank/DDBJ whole genome shotgun (WGS) entry which is preliminary data.</text>
</comment>
<dbReference type="Pfam" id="PF22599">
    <property type="entry name" value="SecDF_P1_head"/>
    <property type="match status" value="1"/>
</dbReference>
<dbReference type="Proteomes" id="UP000054375">
    <property type="component" value="Unassembled WGS sequence"/>
</dbReference>
<dbReference type="Gene3D" id="3.30.1360.200">
    <property type="match status" value="1"/>
</dbReference>
<proteinExistence type="predicted"/>
<keyword evidence="3" id="KW-1185">Reference proteome</keyword>
<name>A0A101S0N9_9ACTN</name>
<evidence type="ECO:0000259" key="1">
    <source>
        <dbReference type="Pfam" id="PF22599"/>
    </source>
</evidence>
<organism evidence="2 3">
    <name type="scientific">Streptomyces griseorubiginosus</name>
    <dbReference type="NCBI Taxonomy" id="67304"/>
    <lineage>
        <taxon>Bacteria</taxon>
        <taxon>Bacillati</taxon>
        <taxon>Actinomycetota</taxon>
        <taxon>Actinomycetes</taxon>
        <taxon>Kitasatosporales</taxon>
        <taxon>Streptomycetaceae</taxon>
        <taxon>Streptomyces</taxon>
    </lineage>
</organism>
<evidence type="ECO:0000313" key="3">
    <source>
        <dbReference type="Proteomes" id="UP000054375"/>
    </source>
</evidence>
<accession>A0A101S0N9</accession>
<sequence length="236" mass="24547">MNDSTGDLLHETLLHDTLHTHVRERDGDAGAHLVGLADGALRVARRRQRLTRAGAGVALAAAVATAWVAVADDGSPRAHVVQPAHRGDAAKATTVSLLPVTSATEGPCTQGDGGYSVKATAAVRAMCFHTDSAKGMRDIRVASAKAEKSTVDGEWQVEATLSSADRTRFATLTGSLASAPLPRNQFAIVIDGKLWGYPHTVTGSITGGRFVVVGAYGQDPTGATAHNLAQRLDPGR</sequence>
<evidence type="ECO:0000313" key="2">
    <source>
        <dbReference type="EMBL" id="KUN65202.1"/>
    </source>
</evidence>
<gene>
    <name evidence="2" type="ORF">AQJ54_20370</name>
</gene>
<dbReference type="InterPro" id="IPR054384">
    <property type="entry name" value="SecDF_P1_head"/>
</dbReference>
<dbReference type="RefSeq" id="WP_062019804.1">
    <property type="nucleotide sequence ID" value="NZ_JBPJFL010000001.1"/>
</dbReference>
<dbReference type="EMBL" id="LMWV01000017">
    <property type="protein sequence ID" value="KUN65202.1"/>
    <property type="molecule type" value="Genomic_DNA"/>
</dbReference>
<dbReference type="AlphaFoldDB" id="A0A101S0N9"/>
<reference evidence="2 3" key="1">
    <citation type="submission" date="2015-10" db="EMBL/GenBank/DDBJ databases">
        <title>Draft genome sequence of Streptomyces griseorubiginosus DSM 40469, type strain for the species Streptomyces griseorubiginosus.</title>
        <authorList>
            <person name="Ruckert C."/>
            <person name="Winkler A."/>
            <person name="Kalinowski J."/>
            <person name="Kampfer P."/>
            <person name="Glaeser S."/>
        </authorList>
    </citation>
    <scope>NUCLEOTIDE SEQUENCE [LARGE SCALE GENOMIC DNA]</scope>
    <source>
        <strain evidence="2 3">DSM 40469</strain>
    </source>
</reference>
<accession>A0A124H7N8</accession>
<feature type="domain" description="SecDF P1 head subdomain" evidence="1">
    <location>
        <begin position="140"/>
        <end position="233"/>
    </location>
</feature>